<dbReference type="Proteomes" id="UP001151760">
    <property type="component" value="Unassembled WGS sequence"/>
</dbReference>
<dbReference type="Pfam" id="PF09331">
    <property type="entry name" value="DUF1985"/>
    <property type="match status" value="1"/>
</dbReference>
<accession>A0ABQ4YNP8</accession>
<name>A0ABQ4YNP8_9ASTR</name>
<organism evidence="2 3">
    <name type="scientific">Tanacetum coccineum</name>
    <dbReference type="NCBI Taxonomy" id="301880"/>
    <lineage>
        <taxon>Eukaryota</taxon>
        <taxon>Viridiplantae</taxon>
        <taxon>Streptophyta</taxon>
        <taxon>Embryophyta</taxon>
        <taxon>Tracheophyta</taxon>
        <taxon>Spermatophyta</taxon>
        <taxon>Magnoliopsida</taxon>
        <taxon>eudicotyledons</taxon>
        <taxon>Gunneridae</taxon>
        <taxon>Pentapetalae</taxon>
        <taxon>asterids</taxon>
        <taxon>campanulids</taxon>
        <taxon>Asterales</taxon>
        <taxon>Asteraceae</taxon>
        <taxon>Asteroideae</taxon>
        <taxon>Anthemideae</taxon>
        <taxon>Anthemidinae</taxon>
        <taxon>Tanacetum</taxon>
    </lineage>
</organism>
<dbReference type="PANTHER" id="PTHR48449">
    <property type="entry name" value="DUF1985 DOMAIN-CONTAINING PROTEIN"/>
    <property type="match status" value="1"/>
</dbReference>
<dbReference type="EMBL" id="BQNB010010577">
    <property type="protein sequence ID" value="GJS79160.1"/>
    <property type="molecule type" value="Genomic_DNA"/>
</dbReference>
<reference evidence="2" key="1">
    <citation type="journal article" date="2022" name="Int. J. Mol. Sci.">
        <title>Draft Genome of Tanacetum Coccineum: Genomic Comparison of Closely Related Tanacetum-Family Plants.</title>
        <authorList>
            <person name="Yamashiro T."/>
            <person name="Shiraishi A."/>
            <person name="Nakayama K."/>
            <person name="Satake H."/>
        </authorList>
    </citation>
    <scope>NUCLEOTIDE SEQUENCE</scope>
</reference>
<feature type="domain" description="DUF1985" evidence="1">
    <location>
        <begin position="17"/>
        <end position="136"/>
    </location>
</feature>
<dbReference type="PANTHER" id="PTHR48449:SF1">
    <property type="entry name" value="DUF1985 DOMAIN-CONTAINING PROTEIN"/>
    <property type="match status" value="1"/>
</dbReference>
<proteinExistence type="predicted"/>
<dbReference type="InterPro" id="IPR015410">
    <property type="entry name" value="DUF1985"/>
</dbReference>
<evidence type="ECO:0000313" key="2">
    <source>
        <dbReference type="EMBL" id="GJS79160.1"/>
    </source>
</evidence>
<sequence>MLWKQHKVDDSHNDMPLIYYIEGHSLHFGRPEFALITGMRFGTISFGLYTSGELKFRNRGFPHKVGLTVTNLDVIGVIEDEEMFGKLCDEDSIRLCLLLALEVIFMGRLMTCPVDDTLFGLVENLEAWNVFPWGSMTNENAENYVLFQVNNDGVFMKYPLRYDHGKILTLKLAKANKMSYSKMLDLLSYKLECHIWAIFYYTLRCGLERGLTIIESDSDMNKMYDIGETYRLIELYIAHILKNLSEYYYKNLTFDATDEDVFCKVKTHEKRIQDAGSMSPEELVAWAEEEADSPYLRTPPLKPRRKGFEVPCKNLLGYFLHCDSVADEFVLHDNWEYEGLSLDGYIDVGCLVHAVIWLRKGRGKRVSVGAKNGRMGSLIALNEHEGDDDPQVMTQVSLTVGSSNSDVKVVD</sequence>
<comment type="caution">
    <text evidence="2">The sequence shown here is derived from an EMBL/GenBank/DDBJ whole genome shotgun (WGS) entry which is preliminary data.</text>
</comment>
<keyword evidence="3" id="KW-1185">Reference proteome</keyword>
<evidence type="ECO:0000313" key="3">
    <source>
        <dbReference type="Proteomes" id="UP001151760"/>
    </source>
</evidence>
<protein>
    <submittedName>
        <fullName evidence="2">Phospholipase-like protein</fullName>
    </submittedName>
</protein>
<reference evidence="2" key="2">
    <citation type="submission" date="2022-01" db="EMBL/GenBank/DDBJ databases">
        <authorList>
            <person name="Yamashiro T."/>
            <person name="Shiraishi A."/>
            <person name="Satake H."/>
            <person name="Nakayama K."/>
        </authorList>
    </citation>
    <scope>NUCLEOTIDE SEQUENCE</scope>
</reference>
<evidence type="ECO:0000259" key="1">
    <source>
        <dbReference type="Pfam" id="PF09331"/>
    </source>
</evidence>
<gene>
    <name evidence="2" type="ORF">Tco_0729041</name>
</gene>